<dbReference type="CDD" id="cd05233">
    <property type="entry name" value="SDR_c"/>
    <property type="match status" value="1"/>
</dbReference>
<feature type="domain" description="F-box" evidence="3">
    <location>
        <begin position="14"/>
        <end position="63"/>
    </location>
</feature>
<dbReference type="GO" id="GO:0016491">
    <property type="term" value="F:oxidoreductase activity"/>
    <property type="evidence" value="ECO:0007669"/>
    <property type="project" value="TreeGrafter"/>
</dbReference>
<dbReference type="InterPro" id="IPR051468">
    <property type="entry name" value="Fungal_SecMetab_SDRs"/>
</dbReference>
<dbReference type="OrthoDB" id="191139at2759"/>
<dbReference type="InterPro" id="IPR036291">
    <property type="entry name" value="NAD(P)-bd_dom_sf"/>
</dbReference>
<dbReference type="Gene3D" id="3.40.50.720">
    <property type="entry name" value="NAD(P)-binding Rossmann-like Domain"/>
    <property type="match status" value="1"/>
</dbReference>
<feature type="region of interest" description="Disordered" evidence="2">
    <location>
        <begin position="576"/>
        <end position="611"/>
    </location>
</feature>
<accession>A0A0A1TDA2</accession>
<dbReference type="PROSITE" id="PS50181">
    <property type="entry name" value="FBOX"/>
    <property type="match status" value="1"/>
</dbReference>
<feature type="compositionally biased region" description="Basic and acidic residues" evidence="2">
    <location>
        <begin position="599"/>
        <end position="611"/>
    </location>
</feature>
<dbReference type="EMBL" id="CDHN01000002">
    <property type="protein sequence ID" value="CEJ86932.1"/>
    <property type="molecule type" value="Genomic_DNA"/>
</dbReference>
<evidence type="ECO:0000313" key="5">
    <source>
        <dbReference type="Proteomes" id="UP000039046"/>
    </source>
</evidence>
<evidence type="ECO:0000256" key="1">
    <source>
        <dbReference type="ARBA" id="ARBA00006484"/>
    </source>
</evidence>
<comment type="similarity">
    <text evidence="1">Belongs to the short-chain dehydrogenases/reductases (SDR) family.</text>
</comment>
<name>A0A0A1TDA2_9HYPO</name>
<dbReference type="PANTHER" id="PTHR43544:SF2">
    <property type="entry name" value="OXIDOREDUCTASE"/>
    <property type="match status" value="1"/>
</dbReference>
<dbReference type="InterPro" id="IPR002347">
    <property type="entry name" value="SDR_fam"/>
</dbReference>
<dbReference type="GO" id="GO:0005737">
    <property type="term" value="C:cytoplasm"/>
    <property type="evidence" value="ECO:0007669"/>
    <property type="project" value="TreeGrafter"/>
</dbReference>
<evidence type="ECO:0000313" key="4">
    <source>
        <dbReference type="EMBL" id="CEJ86932.1"/>
    </source>
</evidence>
<keyword evidence="5" id="KW-1185">Reference proteome</keyword>
<protein>
    <recommendedName>
        <fullName evidence="3">F-box domain-containing protein</fullName>
    </recommendedName>
</protein>
<evidence type="ECO:0000259" key="3">
    <source>
        <dbReference type="PROSITE" id="PS50181"/>
    </source>
</evidence>
<reference evidence="4 5" key="1">
    <citation type="journal article" date="2015" name="Genome Announc.">
        <title>Draft Genome Sequence and Gene Annotation of the Entomopathogenic Fungus Verticillium hemipterigenum.</title>
        <authorList>
            <person name="Horn F."/>
            <person name="Habel A."/>
            <person name="Scharf D.H."/>
            <person name="Dworschak J."/>
            <person name="Brakhage A.A."/>
            <person name="Guthke R."/>
            <person name="Hertweck C."/>
            <person name="Linde J."/>
        </authorList>
    </citation>
    <scope>NUCLEOTIDE SEQUENCE [LARGE SCALE GENOMIC DNA]</scope>
</reference>
<organism evidence="4 5">
    <name type="scientific">[Torrubiella] hemipterigena</name>
    <dbReference type="NCBI Taxonomy" id="1531966"/>
    <lineage>
        <taxon>Eukaryota</taxon>
        <taxon>Fungi</taxon>
        <taxon>Dikarya</taxon>
        <taxon>Ascomycota</taxon>
        <taxon>Pezizomycotina</taxon>
        <taxon>Sordariomycetes</taxon>
        <taxon>Hypocreomycetidae</taxon>
        <taxon>Hypocreales</taxon>
        <taxon>Clavicipitaceae</taxon>
        <taxon>Clavicipitaceae incertae sedis</taxon>
        <taxon>'Torrubiella' clade</taxon>
    </lineage>
</organism>
<dbReference type="STRING" id="1531966.A0A0A1TDA2"/>
<dbReference type="AlphaFoldDB" id="A0A0A1TDA2"/>
<proteinExistence type="inferred from homology"/>
<evidence type="ECO:0000256" key="2">
    <source>
        <dbReference type="SAM" id="MobiDB-lite"/>
    </source>
</evidence>
<dbReference type="InterPro" id="IPR001810">
    <property type="entry name" value="F-box_dom"/>
</dbReference>
<sequence length="1099" mass="123239">MNDQHIPKRLVRIARDVSLLPPELHEPILAKLSFVDIVRLSRASTASAVLIESIRTSPEWRWLFESRLESIKSSWEALDEISSLWRHAAFTEVWKMRHGAGDHGYWEQHSHGLRSVAVGSSYDKRFSDNSPESIATRIESGMRDMVPDLFGVFLDFEWTGAGPGTGKWWENAGPWGLWCYGGRQGLKAGDRRALSLFLPKDVRNALLCDDEIPTTLDQNQSWEQCMQDPPTEEILDLCAHKLERREWSYEAVISVLPIFRHALSLLKMAQAAENNAIVALYDRFPNLLKTPMAPNSHRKNRAHIRNLFALDTTRPRMRRTRPLGKLPSESGKPCVAMWRDYRFRGPNMALIPYNWCIRLFDTVGKRYPISENGMDSIYPVEIHSQLQTALASFEYIHGHGDTTNTARRPRLGRTIPEESPYYLMHYGIVYGCPKPLQELAWLEAFTESVAWMQTRFPDECQRAKSASYTLGPAIPFSLSGDSIMGAMEYKRFIRTAPAQDIARQLQLDSQICDDVDGQYSNSSPSLLALHLSPKPSPLSRAIGAHLLLSEHPAGPEVRQLLYENTLTKIIKHIRGTGGPSSVGDDGSAAQFAARATKTSRQEEAKKRTERALQDSIRIAQDIKASSSDEHEITAASDAMAALMKLVTLKEASTSKSVEDEEMTHHQIQADYQASLSQETMKTQPRAQTWKKPCYICRFIIETPHGVFPSMCVPCGDFNVAGSNFTKKTSLAFSSKTRVAVITGGRVNLGFHTARRLLRQRVRVIVTTRYPEDAALRFAEALKEDKHLWSCNDLAIIGADFRTAADVFGATKEIKRMIERWSGWQAEDCGVYLLVNNAAQTLTDSIAKENTAIEREKLLAGDEPRFIMPKASGYTPRVRGGIRDQLDGTMPASMITDGQSTSTGTNTDIFATSVDQGPSSWVQSLSEIPYEDVISAHSVNTFAPLILIRELTPLMKNNGGAKLQGHIVNVSSREGIFEKHRGTKAKHGKHVHTNMSKAGLNMITETEAEMLWKEKGIAMNTVDPGYMSAAPECEDSFDGERPIGWEDGAGRVLWPVRCMELEYKKSIDKTTGGKNDMNQYWGRFFKHYGAVRVEPRFGRG</sequence>
<dbReference type="PANTHER" id="PTHR43544">
    <property type="entry name" value="SHORT-CHAIN DEHYDROGENASE/REDUCTASE"/>
    <property type="match status" value="1"/>
</dbReference>
<gene>
    <name evidence="4" type="ORF">VHEMI04251</name>
</gene>
<dbReference type="Pfam" id="PF00106">
    <property type="entry name" value="adh_short"/>
    <property type="match status" value="1"/>
</dbReference>
<dbReference type="Proteomes" id="UP000039046">
    <property type="component" value="Unassembled WGS sequence"/>
</dbReference>
<dbReference type="SUPFAM" id="SSF51735">
    <property type="entry name" value="NAD(P)-binding Rossmann-fold domains"/>
    <property type="match status" value="1"/>
</dbReference>
<dbReference type="HOGENOM" id="CLU_283446_0_0_1"/>